<evidence type="ECO:0000313" key="5">
    <source>
        <dbReference type="Proteomes" id="UP001154282"/>
    </source>
</evidence>
<feature type="domain" description="Cyanobacterial aminoacyl-tRNA synthetase CAAD" evidence="3">
    <location>
        <begin position="129"/>
        <end position="212"/>
    </location>
</feature>
<comment type="subcellular location">
    <subcellularLocation>
        <location evidence="1">Membrane</location>
        <topology evidence="1">Multi-pass membrane protein</topology>
    </subcellularLocation>
</comment>
<comment type="caution">
    <text evidence="4">The sequence shown here is derived from an EMBL/GenBank/DDBJ whole genome shotgun (WGS) entry which is preliminary data.</text>
</comment>
<evidence type="ECO:0000313" key="4">
    <source>
        <dbReference type="EMBL" id="CAI0474679.1"/>
    </source>
</evidence>
<sequence>CHFKFCPHKPASSHFSLHHHTANCQVRSRKLFILQCAELARARAFLCLFTVCLLLRHLKSNSFQLDMASVIASLPPLPPLIVRGRQSTFVAPQPLPVSQLNGKHNRAAVVSKATGESSDSSTSLNIAKSVQSAWDKSEDRVAIIGLGFAAVVALWASASLIAAIDKLPVFPSLLELVGILYSTWFVYRYLLFKPNREELVEIINKSVSDILGQ</sequence>
<feature type="non-terminal residue" evidence="4">
    <location>
        <position position="1"/>
    </location>
</feature>
<organism evidence="4 5">
    <name type="scientific">Linum tenue</name>
    <dbReference type="NCBI Taxonomy" id="586396"/>
    <lineage>
        <taxon>Eukaryota</taxon>
        <taxon>Viridiplantae</taxon>
        <taxon>Streptophyta</taxon>
        <taxon>Embryophyta</taxon>
        <taxon>Tracheophyta</taxon>
        <taxon>Spermatophyta</taxon>
        <taxon>Magnoliopsida</taxon>
        <taxon>eudicotyledons</taxon>
        <taxon>Gunneridae</taxon>
        <taxon>Pentapetalae</taxon>
        <taxon>rosids</taxon>
        <taxon>fabids</taxon>
        <taxon>Malpighiales</taxon>
        <taxon>Linaceae</taxon>
        <taxon>Linum</taxon>
    </lineage>
</organism>
<reference evidence="4" key="1">
    <citation type="submission" date="2022-08" db="EMBL/GenBank/DDBJ databases">
        <authorList>
            <person name="Gutierrez-Valencia J."/>
        </authorList>
    </citation>
    <scope>NUCLEOTIDE SEQUENCE</scope>
</reference>
<keyword evidence="2" id="KW-0472">Membrane</keyword>
<evidence type="ECO:0000256" key="2">
    <source>
        <dbReference type="SAM" id="Phobius"/>
    </source>
</evidence>
<dbReference type="GO" id="GO:0009535">
    <property type="term" value="C:chloroplast thylakoid membrane"/>
    <property type="evidence" value="ECO:0007669"/>
    <property type="project" value="TreeGrafter"/>
</dbReference>
<name>A0AAV0PVB4_9ROSI</name>
<dbReference type="InterPro" id="IPR025564">
    <property type="entry name" value="CAAD_dom"/>
</dbReference>
<feature type="transmembrane region" description="Helical" evidence="2">
    <location>
        <begin position="141"/>
        <end position="163"/>
    </location>
</feature>
<keyword evidence="5" id="KW-1185">Reference proteome</keyword>
<accession>A0AAV0PVB4</accession>
<dbReference type="Pfam" id="PF14159">
    <property type="entry name" value="CAAD"/>
    <property type="match status" value="1"/>
</dbReference>
<protein>
    <recommendedName>
        <fullName evidence="3">Cyanobacterial aminoacyl-tRNA synthetase CAAD domain-containing protein</fullName>
    </recommendedName>
</protein>
<gene>
    <name evidence="4" type="ORF">LITE_LOCUS40143</name>
</gene>
<evidence type="ECO:0000259" key="3">
    <source>
        <dbReference type="Pfam" id="PF14159"/>
    </source>
</evidence>
<dbReference type="EMBL" id="CAMGYJ010000009">
    <property type="protein sequence ID" value="CAI0474679.1"/>
    <property type="molecule type" value="Genomic_DNA"/>
</dbReference>
<dbReference type="PANTHER" id="PTHR33222:SF3">
    <property type="entry name" value="PROTEIN CURVATURE THYLAKOID 1C, CHLOROPLASTIC"/>
    <property type="match status" value="1"/>
</dbReference>
<feature type="transmembrane region" description="Helical" evidence="2">
    <location>
        <begin position="169"/>
        <end position="187"/>
    </location>
</feature>
<dbReference type="Proteomes" id="UP001154282">
    <property type="component" value="Unassembled WGS sequence"/>
</dbReference>
<evidence type="ECO:0000256" key="1">
    <source>
        <dbReference type="ARBA" id="ARBA00004141"/>
    </source>
</evidence>
<dbReference type="InterPro" id="IPR033344">
    <property type="entry name" value="CURT1"/>
</dbReference>
<dbReference type="PANTHER" id="PTHR33222">
    <property type="match status" value="1"/>
</dbReference>
<dbReference type="AlphaFoldDB" id="A0AAV0PVB4"/>
<proteinExistence type="predicted"/>
<keyword evidence="2" id="KW-0812">Transmembrane</keyword>
<keyword evidence="2" id="KW-1133">Transmembrane helix</keyword>